<comment type="function">
    <text evidence="7">Catalyzes the transfer of the diacylglyceryl group from phosphatidylglycerol to the sulfhydryl group of the N-terminal cysteine of a prolipoprotein, the first step in the formation of mature lipoproteins.</text>
</comment>
<feature type="transmembrane region" description="Helical" evidence="7">
    <location>
        <begin position="218"/>
        <end position="237"/>
    </location>
</feature>
<organism evidence="8 9">
    <name type="scientific">Serpentinicella alkaliphila</name>
    <dbReference type="NCBI Taxonomy" id="1734049"/>
    <lineage>
        <taxon>Bacteria</taxon>
        <taxon>Bacillati</taxon>
        <taxon>Bacillota</taxon>
        <taxon>Clostridia</taxon>
        <taxon>Peptostreptococcales</taxon>
        <taxon>Natronincolaceae</taxon>
        <taxon>Serpentinicella</taxon>
    </lineage>
</organism>
<evidence type="ECO:0000256" key="1">
    <source>
        <dbReference type="ARBA" id="ARBA00007150"/>
    </source>
</evidence>
<dbReference type="GO" id="GO:0005886">
    <property type="term" value="C:plasma membrane"/>
    <property type="evidence" value="ECO:0007669"/>
    <property type="project" value="UniProtKB-SubCell"/>
</dbReference>
<feature type="transmembrane region" description="Helical" evidence="7">
    <location>
        <begin position="186"/>
        <end position="203"/>
    </location>
</feature>
<evidence type="ECO:0000313" key="8">
    <source>
        <dbReference type="EMBL" id="TCQ08000.1"/>
    </source>
</evidence>
<keyword evidence="5 7" id="KW-1133">Transmembrane helix</keyword>
<dbReference type="EMBL" id="SLYC01000001">
    <property type="protein sequence ID" value="TCQ08000.1"/>
    <property type="molecule type" value="Genomic_DNA"/>
</dbReference>
<evidence type="ECO:0000256" key="4">
    <source>
        <dbReference type="ARBA" id="ARBA00022692"/>
    </source>
</evidence>
<comment type="pathway">
    <text evidence="7">Protein modification; lipoprotein biosynthesis (diacylglyceryl transfer).</text>
</comment>
<dbReference type="AlphaFoldDB" id="A0A4R2TVI6"/>
<dbReference type="GO" id="GO:0008961">
    <property type="term" value="F:phosphatidylglycerol-prolipoprotein diacylglyceryl transferase activity"/>
    <property type="evidence" value="ECO:0007669"/>
    <property type="project" value="UniProtKB-UniRule"/>
</dbReference>
<keyword evidence="4 7" id="KW-0812">Transmembrane</keyword>
<keyword evidence="8" id="KW-0449">Lipoprotein</keyword>
<comment type="catalytic activity">
    <reaction evidence="7">
        <text>L-cysteinyl-[prolipoprotein] + a 1,2-diacyl-sn-glycero-3-phospho-(1'-sn-glycerol) = an S-1,2-diacyl-sn-glyceryl-L-cysteinyl-[prolipoprotein] + sn-glycerol 1-phosphate + H(+)</text>
        <dbReference type="Rhea" id="RHEA:56712"/>
        <dbReference type="Rhea" id="RHEA-COMP:14679"/>
        <dbReference type="Rhea" id="RHEA-COMP:14680"/>
        <dbReference type="ChEBI" id="CHEBI:15378"/>
        <dbReference type="ChEBI" id="CHEBI:29950"/>
        <dbReference type="ChEBI" id="CHEBI:57685"/>
        <dbReference type="ChEBI" id="CHEBI:64716"/>
        <dbReference type="ChEBI" id="CHEBI:140658"/>
        <dbReference type="EC" id="2.5.1.145"/>
    </reaction>
</comment>
<dbReference type="InterPro" id="IPR001640">
    <property type="entry name" value="Lgt"/>
</dbReference>
<evidence type="ECO:0000256" key="5">
    <source>
        <dbReference type="ARBA" id="ARBA00022989"/>
    </source>
</evidence>
<gene>
    <name evidence="7" type="primary">lgt</name>
    <name evidence="8" type="ORF">EDD79_100184</name>
</gene>
<evidence type="ECO:0000256" key="7">
    <source>
        <dbReference type="HAMAP-Rule" id="MF_01147"/>
    </source>
</evidence>
<dbReference type="GO" id="GO:0042158">
    <property type="term" value="P:lipoprotein biosynthetic process"/>
    <property type="evidence" value="ECO:0007669"/>
    <property type="project" value="UniProtKB-UniRule"/>
</dbReference>
<evidence type="ECO:0000256" key="2">
    <source>
        <dbReference type="ARBA" id="ARBA00022475"/>
    </source>
</evidence>
<comment type="subcellular location">
    <subcellularLocation>
        <location evidence="7">Cell membrane</location>
        <topology evidence="7">Multi-pass membrane protein</topology>
    </subcellularLocation>
</comment>
<sequence length="244" mass="27715">MDPIAFEFFGIQVAWYGIIISIGIILGVIVATKRAVKVGLHEETIIDMCLIAIPLAIIGARAYYVIFKWDYYSQNIFQIFKIREGGLAIHGAVLAGVLGGYLFCKYRKIDFLTLADVCAPSIILGQAIGRWGNYFNQEAYGRPTDLPWAIEINGEMVHPTFFYESMWNFVVFIFLIYYTKKKKYNGQIFLLYLALYSLGRFFIEGLRTDSLMIGPLRVAQLISISLILIAVIGMKVLNSRKNTY</sequence>
<dbReference type="PANTHER" id="PTHR30589">
    <property type="entry name" value="PROLIPOPROTEIN DIACYLGLYCERYL TRANSFERASE"/>
    <property type="match status" value="1"/>
</dbReference>
<accession>A0A4R2TVI6</accession>
<dbReference type="UniPathway" id="UPA00664"/>
<reference evidence="8 9" key="1">
    <citation type="submission" date="2019-03" db="EMBL/GenBank/DDBJ databases">
        <title>Genomic Encyclopedia of Type Strains, Phase IV (KMG-IV): sequencing the most valuable type-strain genomes for metagenomic binning, comparative biology and taxonomic classification.</title>
        <authorList>
            <person name="Goeker M."/>
        </authorList>
    </citation>
    <scope>NUCLEOTIDE SEQUENCE [LARGE SCALE GENOMIC DNA]</scope>
    <source>
        <strain evidence="8 9">DSM 100013</strain>
    </source>
</reference>
<feature type="binding site" evidence="7">
    <location>
        <position position="130"/>
    </location>
    <ligand>
        <name>a 1,2-diacyl-sn-glycero-3-phospho-(1'-sn-glycerol)</name>
        <dbReference type="ChEBI" id="CHEBI:64716"/>
    </ligand>
</feature>
<protein>
    <recommendedName>
        <fullName evidence="7">Phosphatidylglycerol--prolipoprotein diacylglyceryl transferase</fullName>
        <ecNumber evidence="7">2.5.1.145</ecNumber>
    </recommendedName>
</protein>
<keyword evidence="6 7" id="KW-0472">Membrane</keyword>
<evidence type="ECO:0000256" key="3">
    <source>
        <dbReference type="ARBA" id="ARBA00022679"/>
    </source>
</evidence>
<comment type="similarity">
    <text evidence="1 7">Belongs to the Lgt family.</text>
</comment>
<keyword evidence="9" id="KW-1185">Reference proteome</keyword>
<dbReference type="Proteomes" id="UP000295504">
    <property type="component" value="Unassembled WGS sequence"/>
</dbReference>
<feature type="transmembrane region" description="Helical" evidence="7">
    <location>
        <begin position="161"/>
        <end position="179"/>
    </location>
</feature>
<feature type="transmembrane region" description="Helical" evidence="7">
    <location>
        <begin position="87"/>
        <end position="104"/>
    </location>
</feature>
<dbReference type="PANTHER" id="PTHR30589:SF0">
    <property type="entry name" value="PHOSPHATIDYLGLYCEROL--PROLIPOPROTEIN DIACYLGLYCERYL TRANSFERASE"/>
    <property type="match status" value="1"/>
</dbReference>
<dbReference type="HAMAP" id="MF_01147">
    <property type="entry name" value="Lgt"/>
    <property type="match status" value="1"/>
</dbReference>
<dbReference type="EC" id="2.5.1.145" evidence="7"/>
<dbReference type="RefSeq" id="WP_132847178.1">
    <property type="nucleotide sequence ID" value="NZ_CP058648.1"/>
</dbReference>
<dbReference type="PROSITE" id="PS01311">
    <property type="entry name" value="LGT"/>
    <property type="match status" value="1"/>
</dbReference>
<dbReference type="OrthoDB" id="871140at2"/>
<proteinExistence type="inferred from homology"/>
<evidence type="ECO:0000313" key="9">
    <source>
        <dbReference type="Proteomes" id="UP000295504"/>
    </source>
</evidence>
<dbReference type="NCBIfam" id="TIGR00544">
    <property type="entry name" value="lgt"/>
    <property type="match status" value="1"/>
</dbReference>
<comment type="caution">
    <text evidence="8">The sequence shown here is derived from an EMBL/GenBank/DDBJ whole genome shotgun (WGS) entry which is preliminary data.</text>
</comment>
<name>A0A4R2TVI6_9FIRM</name>
<keyword evidence="2 7" id="KW-1003">Cell membrane</keyword>
<feature type="transmembrane region" description="Helical" evidence="7">
    <location>
        <begin position="111"/>
        <end position="129"/>
    </location>
</feature>
<feature type="transmembrane region" description="Helical" evidence="7">
    <location>
        <begin position="13"/>
        <end position="32"/>
    </location>
</feature>
<evidence type="ECO:0000256" key="6">
    <source>
        <dbReference type="ARBA" id="ARBA00023136"/>
    </source>
</evidence>
<dbReference type="Pfam" id="PF01790">
    <property type="entry name" value="LGT"/>
    <property type="match status" value="1"/>
</dbReference>
<keyword evidence="3 7" id="KW-0808">Transferase</keyword>
<feature type="transmembrane region" description="Helical" evidence="7">
    <location>
        <begin position="44"/>
        <end position="67"/>
    </location>
</feature>